<accession>A0A8U0A6G0</accession>
<evidence type="ECO:0000256" key="6">
    <source>
        <dbReference type="ARBA" id="ARBA00023014"/>
    </source>
</evidence>
<dbReference type="PANTHER" id="PTHR33693">
    <property type="entry name" value="TYPE-5 URACIL-DNA GLYCOSYLASE"/>
    <property type="match status" value="1"/>
</dbReference>
<keyword evidence="4" id="KW-0378">Hydrolase</keyword>
<evidence type="ECO:0000313" key="9">
    <source>
        <dbReference type="EMBL" id="UPM44108.1"/>
    </source>
</evidence>
<evidence type="ECO:0000256" key="1">
    <source>
        <dbReference type="ARBA" id="ARBA00022485"/>
    </source>
</evidence>
<gene>
    <name evidence="9" type="ORF">MW046_09650</name>
</gene>
<dbReference type="RefSeq" id="WP_247994763.1">
    <property type="nucleotide sequence ID" value="NZ_CP096019.1"/>
</dbReference>
<dbReference type="CDD" id="cd10030">
    <property type="entry name" value="UDG-F4_TTUDGA_SPO1dp_like"/>
    <property type="match status" value="1"/>
</dbReference>
<keyword evidence="5" id="KW-0408">Iron</keyword>
<dbReference type="Pfam" id="PF03167">
    <property type="entry name" value="UDG"/>
    <property type="match status" value="1"/>
</dbReference>
<dbReference type="GO" id="GO:0006281">
    <property type="term" value="P:DNA repair"/>
    <property type="evidence" value="ECO:0007669"/>
    <property type="project" value="UniProtKB-KW"/>
</dbReference>
<evidence type="ECO:0000256" key="7">
    <source>
        <dbReference type="ARBA" id="ARBA00023204"/>
    </source>
</evidence>
<dbReference type="GeneID" id="71928311"/>
<dbReference type="KEGG" id="haad:MW046_09650"/>
<keyword evidence="10" id="KW-1185">Reference proteome</keyword>
<evidence type="ECO:0000259" key="8">
    <source>
        <dbReference type="SMART" id="SM00986"/>
    </source>
</evidence>
<dbReference type="GO" id="GO:0051539">
    <property type="term" value="F:4 iron, 4 sulfur cluster binding"/>
    <property type="evidence" value="ECO:0007669"/>
    <property type="project" value="UniProtKB-KW"/>
</dbReference>
<dbReference type="InterPro" id="IPR051536">
    <property type="entry name" value="UDG_Type-4/5"/>
</dbReference>
<keyword evidence="2" id="KW-0479">Metal-binding</keyword>
<keyword evidence="1" id="KW-0004">4Fe-4S</keyword>
<dbReference type="GO" id="GO:0097506">
    <property type="term" value="F:deaminated base DNA N-glycosylase activity"/>
    <property type="evidence" value="ECO:0007669"/>
    <property type="project" value="UniProtKB-ARBA"/>
</dbReference>
<evidence type="ECO:0000256" key="2">
    <source>
        <dbReference type="ARBA" id="ARBA00022723"/>
    </source>
</evidence>
<keyword evidence="7" id="KW-0234">DNA repair</keyword>
<dbReference type="SUPFAM" id="SSF52141">
    <property type="entry name" value="Uracil-DNA glycosylase-like"/>
    <property type="match status" value="1"/>
</dbReference>
<keyword evidence="6" id="KW-0411">Iron-sulfur</keyword>
<dbReference type="InterPro" id="IPR036895">
    <property type="entry name" value="Uracil-DNA_glycosylase-like_sf"/>
</dbReference>
<protein>
    <submittedName>
        <fullName evidence="9">Uracil-DNA glycosylase</fullName>
    </submittedName>
</protein>
<dbReference type="Gene3D" id="3.40.470.10">
    <property type="entry name" value="Uracil-DNA glycosylase-like domain"/>
    <property type="match status" value="1"/>
</dbReference>
<evidence type="ECO:0000313" key="10">
    <source>
        <dbReference type="Proteomes" id="UP000831768"/>
    </source>
</evidence>
<dbReference type="PANTHER" id="PTHR33693:SF1">
    <property type="entry name" value="TYPE-4 URACIL-DNA GLYCOSYLASE"/>
    <property type="match status" value="1"/>
</dbReference>
<sequence length="209" mass="22892">MAEFPDSDQQNRLAETCTRCSALTASRERISWGVGPRDADLVVIGEAPGAGTPEADRWKGGNWTGMAYTARHSGRKIREMMTAIGYADAYYTNAVKCFPSDGAGSNREPTAEERANCRPYLRQEIEQIAPSCVIATGKHATQSLLAVEGRTIDGFLDSVLEPIGCPTLGRPVLPLLHPSYQSVWLSRLGYTHESYLDAVREAIESITER</sequence>
<dbReference type="GO" id="GO:0046872">
    <property type="term" value="F:metal ion binding"/>
    <property type="evidence" value="ECO:0007669"/>
    <property type="project" value="UniProtKB-KW"/>
</dbReference>
<organism evidence="9 10">
    <name type="scientific">Halocatena salina</name>
    <dbReference type="NCBI Taxonomy" id="2934340"/>
    <lineage>
        <taxon>Archaea</taxon>
        <taxon>Methanobacteriati</taxon>
        <taxon>Methanobacteriota</taxon>
        <taxon>Stenosarchaea group</taxon>
        <taxon>Halobacteria</taxon>
        <taxon>Halobacteriales</taxon>
        <taxon>Natronomonadaceae</taxon>
        <taxon>Halocatena</taxon>
    </lineage>
</organism>
<dbReference type="Proteomes" id="UP000831768">
    <property type="component" value="Chromosome"/>
</dbReference>
<dbReference type="InterPro" id="IPR005122">
    <property type="entry name" value="Uracil-DNA_glycosylase-like"/>
</dbReference>
<evidence type="ECO:0000256" key="3">
    <source>
        <dbReference type="ARBA" id="ARBA00022763"/>
    </source>
</evidence>
<feature type="domain" description="Uracil-DNA glycosylase-like" evidence="8">
    <location>
        <begin position="32"/>
        <end position="200"/>
    </location>
</feature>
<proteinExistence type="predicted"/>
<reference evidence="9" key="1">
    <citation type="submission" date="2022-04" db="EMBL/GenBank/DDBJ databases">
        <title>Halocatena sp. nov., isolated from a salt lake.</title>
        <authorList>
            <person name="Cui H.-L."/>
        </authorList>
    </citation>
    <scope>NUCLEOTIDE SEQUENCE</scope>
    <source>
        <strain evidence="9">AD-1</strain>
    </source>
</reference>
<keyword evidence="3" id="KW-0227">DNA damage</keyword>
<name>A0A8U0A6G0_9EURY</name>
<dbReference type="AlphaFoldDB" id="A0A8U0A6G0"/>
<evidence type="ECO:0000256" key="4">
    <source>
        <dbReference type="ARBA" id="ARBA00022801"/>
    </source>
</evidence>
<dbReference type="SMART" id="SM00986">
    <property type="entry name" value="UDG"/>
    <property type="match status" value="1"/>
</dbReference>
<dbReference type="EMBL" id="CP096019">
    <property type="protein sequence ID" value="UPM44108.1"/>
    <property type="molecule type" value="Genomic_DNA"/>
</dbReference>
<dbReference type="SMART" id="SM00987">
    <property type="entry name" value="UreE_C"/>
    <property type="match status" value="1"/>
</dbReference>
<evidence type="ECO:0000256" key="5">
    <source>
        <dbReference type="ARBA" id="ARBA00023004"/>
    </source>
</evidence>